<evidence type="ECO:0000256" key="5">
    <source>
        <dbReference type="ARBA" id="ARBA00022692"/>
    </source>
</evidence>
<evidence type="ECO:0000256" key="1">
    <source>
        <dbReference type="ARBA" id="ARBA00004651"/>
    </source>
</evidence>
<dbReference type="GO" id="GO:0009103">
    <property type="term" value="P:lipopolysaccharide biosynthetic process"/>
    <property type="evidence" value="ECO:0007669"/>
    <property type="project" value="UniProtKB-ARBA"/>
</dbReference>
<dbReference type="PANTHER" id="PTHR33908:SF3">
    <property type="entry name" value="UNDECAPRENYL PHOSPHATE-ALPHA-4-AMINO-4-DEOXY-L-ARABINOSE ARABINOSYL TRANSFERASE"/>
    <property type="match status" value="1"/>
</dbReference>
<evidence type="ECO:0008006" key="11">
    <source>
        <dbReference type="Google" id="ProtNLM"/>
    </source>
</evidence>
<protein>
    <recommendedName>
        <fullName evidence="11">Glycosyltransferase RgtA/B/C/D-like domain-containing protein</fullName>
    </recommendedName>
</protein>
<evidence type="ECO:0000313" key="9">
    <source>
        <dbReference type="EMBL" id="GBD10124.1"/>
    </source>
</evidence>
<keyword evidence="2" id="KW-1003">Cell membrane</keyword>
<dbReference type="GO" id="GO:0005886">
    <property type="term" value="C:plasma membrane"/>
    <property type="evidence" value="ECO:0007669"/>
    <property type="project" value="UniProtKB-SubCell"/>
</dbReference>
<feature type="transmembrane region" description="Helical" evidence="8">
    <location>
        <begin position="296"/>
        <end position="329"/>
    </location>
</feature>
<sequence>MEGRFLRAGSVAVWIGACFLAVLGQLRLDHSPREAPDPLGLVLYAWAALGVVWALLRSPGWLDAERPPREEHHGALHVRPLWLALSLGGMALAFLDSGGNRFRLPGVIAWVVAVIAWLLAWWNAPLPRLPREGLLLRGHHLLLLLILALGIGFRYWDLWSLPLDVNSDHAEKLLDVRDVLNGEYRIFFPRNTGREAFQFYLAAATIRVFGMPLHKFTLQVGTAFIGVLLLPALYLLGTALWGRSGGLWTMFLGAVASWAVIPARVGLRYPFLPTLAAWSLAFLVRGLRSGKRTEFLWMGFFLGVGLYGYSPFRGMLAALPAAFLAVWLARRGWRTKEGWQQAWDFLVGMLTALPVLVPMLRFIMDYPEIFFYRLMTRVSTWEKPIEGNPILILADNIRRALLMFHWTGDEVYVATIPMRPMLDPVMGALLALGGAAALLWMLRHRDPVPLAVLMAGLVMLLPSAYNLSFPRENPSTVRAAGALPPVLTFAALVPALWTAGWRTLRRGRWIGWGAAALLALALIRIHTDRIFREYAKSYCRIALNASDAAEILRGFYAGGGPKTNAFYVAYPYWFDSRLIGMWLGDIDWPHTIWYEDLPRALEAHRRLSGPRLYLVHPEDRASLAALQAAYPEGWWAFRPRTHCEGLGIIVFHVPPGPP</sequence>
<evidence type="ECO:0000256" key="6">
    <source>
        <dbReference type="ARBA" id="ARBA00022989"/>
    </source>
</evidence>
<feature type="transmembrane region" description="Helical" evidence="8">
    <location>
        <begin position="448"/>
        <end position="467"/>
    </location>
</feature>
<accession>A0A2H5Y9J0</accession>
<feature type="transmembrane region" description="Helical" evidence="8">
    <location>
        <begin position="38"/>
        <end position="56"/>
    </location>
</feature>
<proteinExistence type="predicted"/>
<feature type="transmembrane region" description="Helical" evidence="8">
    <location>
        <begin position="425"/>
        <end position="442"/>
    </location>
</feature>
<dbReference type="Proteomes" id="UP000236642">
    <property type="component" value="Unassembled WGS sequence"/>
</dbReference>
<keyword evidence="6 8" id="KW-1133">Transmembrane helix</keyword>
<feature type="transmembrane region" description="Helical" evidence="8">
    <location>
        <begin position="341"/>
        <end position="363"/>
    </location>
</feature>
<evidence type="ECO:0000256" key="7">
    <source>
        <dbReference type="ARBA" id="ARBA00023136"/>
    </source>
</evidence>
<feature type="transmembrane region" description="Helical" evidence="8">
    <location>
        <begin position="107"/>
        <end position="126"/>
    </location>
</feature>
<keyword evidence="5 8" id="KW-0812">Transmembrane</keyword>
<organism evidence="9 10">
    <name type="scientific">Candidatus Thermoflexus japonica</name>
    <dbReference type="NCBI Taxonomy" id="2035417"/>
    <lineage>
        <taxon>Bacteria</taxon>
        <taxon>Bacillati</taxon>
        <taxon>Chloroflexota</taxon>
        <taxon>Thermoflexia</taxon>
        <taxon>Thermoflexales</taxon>
        <taxon>Thermoflexaceae</taxon>
        <taxon>Thermoflexus</taxon>
    </lineage>
</organism>
<reference evidence="10" key="1">
    <citation type="submission" date="2017-09" db="EMBL/GenBank/DDBJ databases">
        <title>Metaegenomics of thermophilic ammonia-oxidizing enrichment culture.</title>
        <authorList>
            <person name="Kato S."/>
            <person name="Suzuki K."/>
        </authorList>
    </citation>
    <scope>NUCLEOTIDE SEQUENCE [LARGE SCALE GENOMIC DNA]</scope>
</reference>
<evidence type="ECO:0000256" key="8">
    <source>
        <dbReference type="SAM" id="Phobius"/>
    </source>
</evidence>
<name>A0A2H5Y9J0_9CHLR</name>
<dbReference type="InterPro" id="IPR050297">
    <property type="entry name" value="LipidA_mod_glycosyltrf_83"/>
</dbReference>
<feature type="transmembrane region" description="Helical" evidence="8">
    <location>
        <begin position="5"/>
        <end position="26"/>
    </location>
</feature>
<dbReference type="EMBL" id="BEHY01000109">
    <property type="protein sequence ID" value="GBD10124.1"/>
    <property type="molecule type" value="Genomic_DNA"/>
</dbReference>
<dbReference type="AlphaFoldDB" id="A0A2H5Y9J0"/>
<gene>
    <name evidence="9" type="ORF">HRbin22_02389</name>
</gene>
<dbReference type="GO" id="GO:0010041">
    <property type="term" value="P:response to iron(III) ion"/>
    <property type="evidence" value="ECO:0007669"/>
    <property type="project" value="TreeGrafter"/>
</dbReference>
<comment type="caution">
    <text evidence="9">The sequence shown here is derived from an EMBL/GenBank/DDBJ whole genome shotgun (WGS) entry which is preliminary data.</text>
</comment>
<feature type="transmembrane region" description="Helical" evidence="8">
    <location>
        <begin position="244"/>
        <end position="261"/>
    </location>
</feature>
<dbReference type="PROSITE" id="PS51257">
    <property type="entry name" value="PROKAR_LIPOPROTEIN"/>
    <property type="match status" value="1"/>
</dbReference>
<dbReference type="GO" id="GO:0016763">
    <property type="term" value="F:pentosyltransferase activity"/>
    <property type="evidence" value="ECO:0007669"/>
    <property type="project" value="TreeGrafter"/>
</dbReference>
<feature type="transmembrane region" description="Helical" evidence="8">
    <location>
        <begin position="138"/>
        <end position="156"/>
    </location>
</feature>
<feature type="transmembrane region" description="Helical" evidence="8">
    <location>
        <begin position="76"/>
        <end position="95"/>
    </location>
</feature>
<evidence type="ECO:0000256" key="2">
    <source>
        <dbReference type="ARBA" id="ARBA00022475"/>
    </source>
</evidence>
<evidence type="ECO:0000256" key="3">
    <source>
        <dbReference type="ARBA" id="ARBA00022676"/>
    </source>
</evidence>
<keyword evidence="3" id="KW-0328">Glycosyltransferase</keyword>
<comment type="subcellular location">
    <subcellularLocation>
        <location evidence="1">Cell membrane</location>
        <topology evidence="1">Multi-pass membrane protein</topology>
    </subcellularLocation>
</comment>
<feature type="transmembrane region" description="Helical" evidence="8">
    <location>
        <begin position="509"/>
        <end position="527"/>
    </location>
</feature>
<feature type="transmembrane region" description="Helical" evidence="8">
    <location>
        <begin position="479"/>
        <end position="497"/>
    </location>
</feature>
<keyword evidence="4" id="KW-0808">Transferase</keyword>
<evidence type="ECO:0000256" key="4">
    <source>
        <dbReference type="ARBA" id="ARBA00022679"/>
    </source>
</evidence>
<dbReference type="PANTHER" id="PTHR33908">
    <property type="entry name" value="MANNOSYLTRANSFERASE YKCB-RELATED"/>
    <property type="match status" value="1"/>
</dbReference>
<keyword evidence="7 8" id="KW-0472">Membrane</keyword>
<feature type="transmembrane region" description="Helical" evidence="8">
    <location>
        <begin position="216"/>
        <end position="237"/>
    </location>
</feature>
<evidence type="ECO:0000313" key="10">
    <source>
        <dbReference type="Proteomes" id="UP000236642"/>
    </source>
</evidence>